<feature type="compositionally biased region" description="Basic and acidic residues" evidence="1">
    <location>
        <begin position="599"/>
        <end position="608"/>
    </location>
</feature>
<gene>
    <name evidence="2" type="ORF">NliqN6_0031</name>
</gene>
<feature type="region of interest" description="Disordered" evidence="1">
    <location>
        <begin position="597"/>
        <end position="683"/>
    </location>
</feature>
<dbReference type="Gene3D" id="3.60.15.10">
    <property type="entry name" value="Ribonuclease Z/Hydroxyacylglutathione hydrolase-like"/>
    <property type="match status" value="1"/>
</dbReference>
<dbReference type="InterPro" id="IPR036866">
    <property type="entry name" value="RibonucZ/Hydroxyglut_hydro"/>
</dbReference>
<dbReference type="Pfam" id="PF23023">
    <property type="entry name" value="Anti-Pycsar_Apyc1"/>
    <property type="match status" value="1"/>
</dbReference>
<sequence>MDTPRRTPRPASITFLGTCSGGGPIISRNCSSLALNIESNLWLFDCAEGTQKRLQESKLKMGRITRVFITHMHADHVMGLVPLLGTVMTGVTTSPEEIERLRKLGRAKRAKLHIYGPPGLRLLLRQTLGLTALSLSSTYAVHELIPYDDRTRTHARPSCGCDVPAEGAAAPGEGLHVNEAPGMDVLADEDGCWRDLLTRCEATAEEDGVDDEDKADGDEEPSTTTDEPRKPARRRRGKREPTWRVDAGPIDHRILSLGFVVTEPPSYLPLDTAALLPLLEAEREALAQLPPDQGGPIVNPRAVLSLLTSRKQPFTLPSGTILAPPAPDPEPRRKIVIMGDCSGVSNEAFIELARGPSMLVHECTNAWIDPVIDKGDKGKRVRTAELDKTLIAGGKRPAPGTPGEPGEAEPAEGVDFIKMEQERVRKILAAKAVVEQKARSRGHSTPDMVGAFARQVQARRVTLNHFSAMFPSPHYATDTPFPSLLMETNHHSPGRPLPPIAISELHRRVLMSFIESQTTDTWHPVGGVRASAARDLMTYDIPAHELTDAELEVIIQRTEEADRFQDLWRHEGATGITRVFGIRIAGLDKAISGIGYAHQRQEEDKETSRASSTVEPEVETSSAAGDKAVGRGGGSRAAGRGRGGGGHRKKPSTASATGAQPRGEGPPPSRGRRGHARMKSNAQ</sequence>
<protein>
    <submittedName>
        <fullName evidence="2">Uncharacterized protein</fullName>
    </submittedName>
</protein>
<evidence type="ECO:0000256" key="1">
    <source>
        <dbReference type="SAM" id="MobiDB-lite"/>
    </source>
</evidence>
<keyword evidence="3" id="KW-1185">Reference proteome</keyword>
<dbReference type="OrthoDB" id="527344at2759"/>
<comment type="caution">
    <text evidence="2">The sequence shown here is derived from an EMBL/GenBank/DDBJ whole genome shotgun (WGS) entry which is preliminary data.</text>
</comment>
<evidence type="ECO:0000313" key="2">
    <source>
        <dbReference type="EMBL" id="GHJ83629.1"/>
    </source>
</evidence>
<feature type="region of interest" description="Disordered" evidence="1">
    <location>
        <begin position="203"/>
        <end position="244"/>
    </location>
</feature>
<feature type="compositionally biased region" description="Gly residues" evidence="1">
    <location>
        <begin position="630"/>
        <end position="644"/>
    </location>
</feature>
<dbReference type="PANTHER" id="PTHR46018">
    <property type="entry name" value="ZINC PHOSPHODIESTERASE ELAC PROTEIN 1"/>
    <property type="match status" value="1"/>
</dbReference>
<dbReference type="AlphaFoldDB" id="A0A8H3TNV8"/>
<dbReference type="Proteomes" id="UP000620104">
    <property type="component" value="Unassembled WGS sequence"/>
</dbReference>
<dbReference type="GO" id="GO:0046872">
    <property type="term" value="F:metal ion binding"/>
    <property type="evidence" value="ECO:0007669"/>
    <property type="project" value="UniProtKB-KW"/>
</dbReference>
<accession>A0A8H3TNV8</accession>
<dbReference type="SUPFAM" id="SSF56281">
    <property type="entry name" value="Metallo-hydrolase/oxidoreductase"/>
    <property type="match status" value="1"/>
</dbReference>
<organism evidence="2 3">
    <name type="scientific">Naganishia liquefaciens</name>
    <dbReference type="NCBI Taxonomy" id="104408"/>
    <lineage>
        <taxon>Eukaryota</taxon>
        <taxon>Fungi</taxon>
        <taxon>Dikarya</taxon>
        <taxon>Basidiomycota</taxon>
        <taxon>Agaricomycotina</taxon>
        <taxon>Tremellomycetes</taxon>
        <taxon>Filobasidiales</taxon>
        <taxon>Filobasidiaceae</taxon>
        <taxon>Naganishia</taxon>
    </lineage>
</organism>
<dbReference type="GO" id="GO:0042781">
    <property type="term" value="F:3'-tRNA processing endoribonuclease activity"/>
    <property type="evidence" value="ECO:0007669"/>
    <property type="project" value="TreeGrafter"/>
</dbReference>
<feature type="compositionally biased region" description="Low complexity" evidence="1">
    <location>
        <begin position="611"/>
        <end position="622"/>
    </location>
</feature>
<evidence type="ECO:0000313" key="3">
    <source>
        <dbReference type="Proteomes" id="UP000620104"/>
    </source>
</evidence>
<feature type="compositionally biased region" description="Basic residues" evidence="1">
    <location>
        <begin position="670"/>
        <end position="683"/>
    </location>
</feature>
<feature type="compositionally biased region" description="Acidic residues" evidence="1">
    <location>
        <begin position="203"/>
        <end position="221"/>
    </location>
</feature>
<reference evidence="2" key="1">
    <citation type="submission" date="2020-07" db="EMBL/GenBank/DDBJ databases">
        <title>Draft Genome Sequence of a Deep-Sea Yeast, Naganishia (Cryptococcus) liquefaciens strain N6.</title>
        <authorList>
            <person name="Han Y.W."/>
            <person name="Kajitani R."/>
            <person name="Morimoto H."/>
            <person name="Parhat M."/>
            <person name="Tsubouchi H."/>
            <person name="Bakenova O."/>
            <person name="Ogata M."/>
            <person name="Argunhan B."/>
            <person name="Aoki R."/>
            <person name="Kajiwara S."/>
            <person name="Itoh T."/>
            <person name="Iwasaki H."/>
        </authorList>
    </citation>
    <scope>NUCLEOTIDE SEQUENCE</scope>
    <source>
        <strain evidence="2">N6</strain>
    </source>
</reference>
<dbReference type="EMBL" id="BLZA01000002">
    <property type="protein sequence ID" value="GHJ83629.1"/>
    <property type="molecule type" value="Genomic_DNA"/>
</dbReference>
<proteinExistence type="predicted"/>
<name>A0A8H3TNV8_9TREE</name>
<dbReference type="GO" id="GO:0005634">
    <property type="term" value="C:nucleus"/>
    <property type="evidence" value="ECO:0007669"/>
    <property type="project" value="TreeGrafter"/>
</dbReference>
<dbReference type="PANTHER" id="PTHR46018:SF2">
    <property type="entry name" value="ZINC PHOSPHODIESTERASE ELAC PROTEIN 1"/>
    <property type="match status" value="1"/>
</dbReference>